<protein>
    <submittedName>
        <fullName evidence="10">F0F1 ATP synthase subunit gamma</fullName>
    </submittedName>
</protein>
<evidence type="ECO:0000256" key="9">
    <source>
        <dbReference type="ARBA" id="ARBA00023310"/>
    </source>
</evidence>
<dbReference type="Gene3D" id="3.40.1380.10">
    <property type="match status" value="1"/>
</dbReference>
<evidence type="ECO:0000256" key="2">
    <source>
        <dbReference type="ARBA" id="ARBA00004170"/>
    </source>
</evidence>
<dbReference type="InterPro" id="IPR023632">
    <property type="entry name" value="ATP_synth_F1_gsu_CS"/>
</dbReference>
<evidence type="ECO:0000256" key="1">
    <source>
        <dbReference type="ARBA" id="ARBA00003456"/>
    </source>
</evidence>
<dbReference type="EMBL" id="VBPB01000413">
    <property type="protein sequence ID" value="TMQ67777.1"/>
    <property type="molecule type" value="Genomic_DNA"/>
</dbReference>
<name>A0A538TVW7_UNCEI</name>
<dbReference type="InterPro" id="IPR000131">
    <property type="entry name" value="ATP_synth_F1_gsu"/>
</dbReference>
<dbReference type="PANTHER" id="PTHR11693:SF22">
    <property type="entry name" value="ATP SYNTHASE SUBUNIT GAMMA, MITOCHONDRIAL"/>
    <property type="match status" value="1"/>
</dbReference>
<dbReference type="PRINTS" id="PR00126">
    <property type="entry name" value="ATPASEGAMMA"/>
</dbReference>
<keyword evidence="8" id="KW-0139">CF(1)</keyword>
<dbReference type="Proteomes" id="UP000319771">
    <property type="component" value="Unassembled WGS sequence"/>
</dbReference>
<evidence type="ECO:0000313" key="10">
    <source>
        <dbReference type="EMBL" id="TMQ67777.1"/>
    </source>
</evidence>
<comment type="function">
    <text evidence="1">Produces ATP from ADP in the presence of a proton gradient across the membrane. The gamma chain is believed to be important in regulating ATPase activity and the flow of protons through the CF(0) complex.</text>
</comment>
<dbReference type="InterPro" id="IPR035968">
    <property type="entry name" value="ATP_synth_F1_ATPase_gsu"/>
</dbReference>
<accession>A0A538TVW7</accession>
<comment type="caution">
    <text evidence="10">The sequence shown here is derived from an EMBL/GenBank/DDBJ whole genome shotgun (WGS) entry which is preliminary data.</text>
</comment>
<dbReference type="Pfam" id="PF00231">
    <property type="entry name" value="ATP-synt"/>
    <property type="match status" value="1"/>
</dbReference>
<dbReference type="AlphaFoldDB" id="A0A538TVW7"/>
<dbReference type="Gene3D" id="1.10.287.80">
    <property type="entry name" value="ATP synthase, gamma subunit, helix hairpin domain"/>
    <property type="match status" value="1"/>
</dbReference>
<comment type="similarity">
    <text evidence="3">Belongs to the ATPase gamma chain family.</text>
</comment>
<gene>
    <name evidence="10" type="ORF">E6K81_17020</name>
</gene>
<keyword evidence="6" id="KW-0406">Ion transport</keyword>
<dbReference type="SUPFAM" id="SSF52943">
    <property type="entry name" value="ATP synthase (F1-ATPase), gamma subunit"/>
    <property type="match status" value="1"/>
</dbReference>
<keyword evidence="9" id="KW-0066">ATP synthesis</keyword>
<evidence type="ECO:0000256" key="4">
    <source>
        <dbReference type="ARBA" id="ARBA00022448"/>
    </source>
</evidence>
<dbReference type="GO" id="GO:0046933">
    <property type="term" value="F:proton-transporting ATP synthase activity, rotational mechanism"/>
    <property type="evidence" value="ECO:0007669"/>
    <property type="project" value="InterPro"/>
</dbReference>
<evidence type="ECO:0000256" key="6">
    <source>
        <dbReference type="ARBA" id="ARBA00023065"/>
    </source>
</evidence>
<reference evidence="10 11" key="1">
    <citation type="journal article" date="2019" name="Nat. Microbiol.">
        <title>Mediterranean grassland soil C-N compound turnover is dependent on rainfall and depth, and is mediated by genomically divergent microorganisms.</title>
        <authorList>
            <person name="Diamond S."/>
            <person name="Andeer P.F."/>
            <person name="Li Z."/>
            <person name="Crits-Christoph A."/>
            <person name="Burstein D."/>
            <person name="Anantharaman K."/>
            <person name="Lane K.R."/>
            <person name="Thomas B.C."/>
            <person name="Pan C."/>
            <person name="Northen T.R."/>
            <person name="Banfield J.F."/>
        </authorList>
    </citation>
    <scope>NUCLEOTIDE SEQUENCE [LARGE SCALE GENOMIC DNA]</scope>
    <source>
        <strain evidence="10">WS_11</strain>
    </source>
</reference>
<evidence type="ECO:0000256" key="3">
    <source>
        <dbReference type="ARBA" id="ARBA00007681"/>
    </source>
</evidence>
<dbReference type="GO" id="GO:0045259">
    <property type="term" value="C:proton-transporting ATP synthase complex"/>
    <property type="evidence" value="ECO:0007669"/>
    <property type="project" value="UniProtKB-KW"/>
</dbReference>
<keyword evidence="4" id="KW-0813">Transport</keyword>
<evidence type="ECO:0000313" key="11">
    <source>
        <dbReference type="Proteomes" id="UP000319771"/>
    </source>
</evidence>
<sequence length="125" mass="13192">GEVDRVEIMFTEFISALRHRVVVQTFVPVGAGGAAGATSSGAILFEPDAESIVGELLSRYATAKLFAALADALASEHGARMIAMGAARKNAGELIDLLVLRRNRMRQAGITKELLEIVGGAEALR</sequence>
<comment type="subcellular location">
    <subcellularLocation>
        <location evidence="2">Membrane</location>
        <topology evidence="2">Peripheral membrane protein</topology>
    </subcellularLocation>
</comment>
<proteinExistence type="inferred from homology"/>
<evidence type="ECO:0000256" key="5">
    <source>
        <dbReference type="ARBA" id="ARBA00022781"/>
    </source>
</evidence>
<keyword evidence="5" id="KW-0375">Hydrogen ion transport</keyword>
<evidence type="ECO:0000256" key="7">
    <source>
        <dbReference type="ARBA" id="ARBA00023136"/>
    </source>
</evidence>
<organism evidence="10 11">
    <name type="scientific">Eiseniibacteriota bacterium</name>
    <dbReference type="NCBI Taxonomy" id="2212470"/>
    <lineage>
        <taxon>Bacteria</taxon>
        <taxon>Candidatus Eiseniibacteriota</taxon>
    </lineage>
</organism>
<keyword evidence="7" id="KW-0472">Membrane</keyword>
<feature type="non-terminal residue" evidence="10">
    <location>
        <position position="1"/>
    </location>
</feature>
<evidence type="ECO:0000256" key="8">
    <source>
        <dbReference type="ARBA" id="ARBA00023196"/>
    </source>
</evidence>
<dbReference type="PROSITE" id="PS00153">
    <property type="entry name" value="ATPASE_GAMMA"/>
    <property type="match status" value="1"/>
</dbReference>
<dbReference type="PANTHER" id="PTHR11693">
    <property type="entry name" value="ATP SYNTHASE GAMMA CHAIN"/>
    <property type="match status" value="1"/>
</dbReference>